<evidence type="ECO:0000256" key="2">
    <source>
        <dbReference type="PIRSR" id="PIRSR039026-1"/>
    </source>
</evidence>
<dbReference type="Pfam" id="PF03480">
    <property type="entry name" value="DctP"/>
    <property type="match status" value="1"/>
</dbReference>
<dbReference type="Gene3D" id="3.40.190.10">
    <property type="entry name" value="Periplasmic binding protein-like II"/>
    <property type="match status" value="1"/>
</dbReference>
<reference evidence="5" key="1">
    <citation type="submission" date="2021-06" db="EMBL/GenBank/DDBJ databases">
        <title>Bradyrhizobium sp. S2-20-1 Genome sequencing.</title>
        <authorList>
            <person name="Jin L."/>
        </authorList>
    </citation>
    <scope>NUCLEOTIDE SEQUENCE</scope>
    <source>
        <strain evidence="5">S2-20-1</strain>
    </source>
</reference>
<dbReference type="InterPro" id="IPR038404">
    <property type="entry name" value="TRAP_DctP_sf"/>
</dbReference>
<dbReference type="GO" id="GO:0046872">
    <property type="term" value="F:metal ion binding"/>
    <property type="evidence" value="ECO:0007669"/>
    <property type="project" value="UniProtKB-KW"/>
</dbReference>
<feature type="binding site" evidence="3">
    <location>
        <position position="246"/>
    </location>
    <ligand>
        <name>substrate</name>
    </ligand>
</feature>
<dbReference type="PANTHER" id="PTHR33376:SF5">
    <property type="entry name" value="EXTRACYTOPLASMIC SOLUTE RECEPTOR PROTEIN"/>
    <property type="match status" value="1"/>
</dbReference>
<dbReference type="Proteomes" id="UP000680839">
    <property type="component" value="Chromosome"/>
</dbReference>
<gene>
    <name evidence="5" type="ORF">KMZ29_17865</name>
</gene>
<dbReference type="EMBL" id="CP076134">
    <property type="protein sequence ID" value="QWG11588.1"/>
    <property type="molecule type" value="Genomic_DNA"/>
</dbReference>
<dbReference type="CDD" id="cd13604">
    <property type="entry name" value="PBP2_TRAP_ketoacid_lactate_like"/>
    <property type="match status" value="1"/>
</dbReference>
<feature type="binding site" evidence="3">
    <location>
        <position position="220"/>
    </location>
    <ligand>
        <name>substrate</name>
    </ligand>
</feature>
<dbReference type="InterPro" id="IPR018389">
    <property type="entry name" value="DctP_fam"/>
</dbReference>
<dbReference type="GO" id="GO:0055085">
    <property type="term" value="P:transmembrane transport"/>
    <property type="evidence" value="ECO:0007669"/>
    <property type="project" value="InterPro"/>
</dbReference>
<dbReference type="AlphaFoldDB" id="A0A975NAM0"/>
<feature type="chain" id="PRO_5037424206" evidence="4">
    <location>
        <begin position="29"/>
        <end position="375"/>
    </location>
</feature>
<dbReference type="PIRSF" id="PIRSF039026">
    <property type="entry name" value="SiaP"/>
    <property type="match status" value="1"/>
</dbReference>
<dbReference type="RefSeq" id="WP_215620458.1">
    <property type="nucleotide sequence ID" value="NZ_CP076134.1"/>
</dbReference>
<protein>
    <submittedName>
        <fullName evidence="5">TRAP transporter substrate-binding protein</fullName>
    </submittedName>
</protein>
<evidence type="ECO:0000313" key="6">
    <source>
        <dbReference type="Proteomes" id="UP000680839"/>
    </source>
</evidence>
<keyword evidence="1 4" id="KW-0732">Signal</keyword>
<dbReference type="PANTHER" id="PTHR33376">
    <property type="match status" value="1"/>
</dbReference>
<feature type="binding site" evidence="3">
    <location>
        <position position="221"/>
    </location>
    <ligand>
        <name>Na(+)</name>
        <dbReference type="ChEBI" id="CHEBI:29101"/>
    </ligand>
</feature>
<evidence type="ECO:0000313" key="5">
    <source>
        <dbReference type="EMBL" id="QWG11588.1"/>
    </source>
</evidence>
<dbReference type="GO" id="GO:0031317">
    <property type="term" value="C:tripartite ATP-independent periplasmic transporter complex"/>
    <property type="evidence" value="ECO:0007669"/>
    <property type="project" value="InterPro"/>
</dbReference>
<feature type="binding site" evidence="2">
    <location>
        <position position="183"/>
    </location>
    <ligand>
        <name>substrate</name>
    </ligand>
</feature>
<name>A0A975NAM0_9BRAD</name>
<keyword evidence="3" id="KW-0479">Metal-binding</keyword>
<evidence type="ECO:0000256" key="1">
    <source>
        <dbReference type="ARBA" id="ARBA00022729"/>
    </source>
</evidence>
<organism evidence="5 6">
    <name type="scientific">Bradyrhizobium sediminis</name>
    <dbReference type="NCBI Taxonomy" id="2840469"/>
    <lineage>
        <taxon>Bacteria</taxon>
        <taxon>Pseudomonadati</taxon>
        <taxon>Pseudomonadota</taxon>
        <taxon>Alphaproteobacteria</taxon>
        <taxon>Hyphomicrobiales</taxon>
        <taxon>Nitrobacteraceae</taxon>
        <taxon>Bradyrhizobium</taxon>
    </lineage>
</organism>
<feature type="signal peptide" evidence="4">
    <location>
        <begin position="1"/>
        <end position="28"/>
    </location>
</feature>
<evidence type="ECO:0000256" key="4">
    <source>
        <dbReference type="SAM" id="SignalP"/>
    </source>
</evidence>
<accession>A0A975NAM0</accession>
<dbReference type="Gene3D" id="3.40.190.170">
    <property type="entry name" value="Bacterial extracellular solute-binding protein, family 7"/>
    <property type="match status" value="1"/>
</dbReference>
<sequence>MNMLRYTSAIVVAAALGLAAAFTEPAQAQTPPKPILLKGQSTHPASANFHLIFKLWAETVEKMSGGRLKIETLPAGAIVPPFEVFDATSKNVLDVGMAPFGYILGRNTATIPMSHGPLFGMDGQDYWAWYYDGGGMKLLEEFYRDVLKLNVVGFPIPTDYPQGMGWFKKEINSLADLKGLKYRIYGIGAETYGRLGVSVVTIPGGEIVPAMERGVIEGAEWINCEEDKKLGLHQVAKHYYTPGMHEPVTGGQLIINGEVWKKLTPDLQEIIKVASVYATTQRNFSFNRETAHACQDLIKAGVQMHRTPDEILKNFLDEWEKIQGEYATKNPFYKKVIDSQKTYAEQIVPFKLSWFPPYNFAGEYYWKDKVYLQKK</sequence>
<dbReference type="InterPro" id="IPR026289">
    <property type="entry name" value="SBP_TakP-like"/>
</dbReference>
<feature type="binding site" evidence="2">
    <location>
        <position position="162"/>
    </location>
    <ligand>
        <name>substrate</name>
    </ligand>
</feature>
<proteinExistence type="predicted"/>
<evidence type="ECO:0000256" key="3">
    <source>
        <dbReference type="PIRSR" id="PIRSR039026-2"/>
    </source>
</evidence>
<dbReference type="NCBIfam" id="NF037995">
    <property type="entry name" value="TRAP_S1"/>
    <property type="match status" value="1"/>
</dbReference>